<dbReference type="EMBL" id="FOZV01000007">
    <property type="protein sequence ID" value="SFS82817.1"/>
    <property type="molecule type" value="Genomic_DNA"/>
</dbReference>
<dbReference type="PANTHER" id="PTHR32347:SF23">
    <property type="entry name" value="BLL5650 PROTEIN"/>
    <property type="match status" value="1"/>
</dbReference>
<evidence type="ECO:0000313" key="6">
    <source>
        <dbReference type="EMBL" id="SFS82817.1"/>
    </source>
</evidence>
<feature type="domain" description="Multidrug resistance protein MdtA-like barrel-sandwich hybrid" evidence="4">
    <location>
        <begin position="51"/>
        <end position="216"/>
    </location>
</feature>
<dbReference type="InterPro" id="IPR058792">
    <property type="entry name" value="Beta-barrel_RND_2"/>
</dbReference>
<dbReference type="RefSeq" id="WP_092312201.1">
    <property type="nucleotide sequence ID" value="NZ_FOZV01000007.1"/>
</dbReference>
<evidence type="ECO:0000259" key="5">
    <source>
        <dbReference type="Pfam" id="PF25954"/>
    </source>
</evidence>
<dbReference type="Pfam" id="PF25954">
    <property type="entry name" value="Beta-barrel_RND_2"/>
    <property type="match status" value="1"/>
</dbReference>
<dbReference type="InterPro" id="IPR050465">
    <property type="entry name" value="UPF0194_transport"/>
</dbReference>
<dbReference type="Pfam" id="PF25917">
    <property type="entry name" value="BSH_RND"/>
    <property type="match status" value="1"/>
</dbReference>
<name>A0A1I6T1C7_9CAUL</name>
<gene>
    <name evidence="6" type="ORF">SAMN05192570_2843</name>
</gene>
<evidence type="ECO:0000256" key="1">
    <source>
        <dbReference type="ARBA" id="ARBA00004196"/>
    </source>
</evidence>
<dbReference type="Gene3D" id="2.40.50.100">
    <property type="match status" value="1"/>
</dbReference>
<feature type="domain" description="CusB-like beta-barrel" evidence="5">
    <location>
        <begin position="225"/>
        <end position="304"/>
    </location>
</feature>
<dbReference type="SUPFAM" id="SSF111369">
    <property type="entry name" value="HlyD-like secretion proteins"/>
    <property type="match status" value="1"/>
</dbReference>
<keyword evidence="2 3" id="KW-0175">Coiled coil</keyword>
<evidence type="ECO:0000313" key="7">
    <source>
        <dbReference type="Proteomes" id="UP000198788"/>
    </source>
</evidence>
<dbReference type="OrthoDB" id="9811754at2"/>
<dbReference type="InterPro" id="IPR058625">
    <property type="entry name" value="MdtA-like_BSH"/>
</dbReference>
<dbReference type="GO" id="GO:0030313">
    <property type="term" value="C:cell envelope"/>
    <property type="evidence" value="ECO:0007669"/>
    <property type="project" value="UniProtKB-SubCell"/>
</dbReference>
<feature type="coiled-coil region" evidence="3">
    <location>
        <begin position="142"/>
        <end position="169"/>
    </location>
</feature>
<reference evidence="7" key="1">
    <citation type="submission" date="2016-10" db="EMBL/GenBank/DDBJ databases">
        <authorList>
            <person name="Varghese N."/>
            <person name="Submissions S."/>
        </authorList>
    </citation>
    <scope>NUCLEOTIDE SEQUENCE [LARGE SCALE GENOMIC DNA]</scope>
    <source>
        <strain evidence="7">CGMCC 1.10683</strain>
    </source>
</reference>
<comment type="subcellular location">
    <subcellularLocation>
        <location evidence="1">Cell envelope</location>
    </subcellularLocation>
</comment>
<protein>
    <submittedName>
        <fullName evidence="6">HlyD family secretion protein</fullName>
    </submittedName>
</protein>
<accession>A0A1I6T1C7</accession>
<dbReference type="Proteomes" id="UP000198788">
    <property type="component" value="Unassembled WGS sequence"/>
</dbReference>
<keyword evidence="7" id="KW-1185">Reference proteome</keyword>
<evidence type="ECO:0000256" key="2">
    <source>
        <dbReference type="ARBA" id="ARBA00023054"/>
    </source>
</evidence>
<sequence length="323" mass="34668">MKLNAKTWVTVVAITLVALAGGAGLAYWRLQPQPQPPQVIYGSGRIEADEVRVGVEASGRLAEIRAVEGETVQAGGLLARIVGTDYELMTERAEAQQAAAVRTRAQLDSQIDLATHHAETARTNLSRYETLSSQGYLPAQRLDAARDAYAEALHRVEVLRQQRAEALAQADAAGKTLALARSQSGKTVVTAPITGAVLERLVEPGEVVGPGEAVAVLADLSTIRLKVFITEADLGKVRLGAPARLRVDAFPGRDFQARVARVDSQAQFTPRDVHVPDERSRTVYGVILEAPNPDGLLKPGMPADAWILWDEAAGWPATLQVPE</sequence>
<proteinExistence type="predicted"/>
<dbReference type="PANTHER" id="PTHR32347">
    <property type="entry name" value="EFFLUX SYSTEM COMPONENT YKNX-RELATED"/>
    <property type="match status" value="1"/>
</dbReference>
<dbReference type="AlphaFoldDB" id="A0A1I6T1C7"/>
<organism evidence="6 7">
    <name type="scientific">Brevundimonas viscosa</name>
    <dbReference type="NCBI Taxonomy" id="871741"/>
    <lineage>
        <taxon>Bacteria</taxon>
        <taxon>Pseudomonadati</taxon>
        <taxon>Pseudomonadota</taxon>
        <taxon>Alphaproteobacteria</taxon>
        <taxon>Caulobacterales</taxon>
        <taxon>Caulobacteraceae</taxon>
        <taxon>Brevundimonas</taxon>
    </lineage>
</organism>
<evidence type="ECO:0000256" key="3">
    <source>
        <dbReference type="SAM" id="Coils"/>
    </source>
</evidence>
<dbReference type="STRING" id="871741.SAMN05192570_2843"/>
<dbReference type="Gene3D" id="2.40.30.170">
    <property type="match status" value="1"/>
</dbReference>
<evidence type="ECO:0000259" key="4">
    <source>
        <dbReference type="Pfam" id="PF25917"/>
    </source>
</evidence>